<dbReference type="Proteomes" id="UP000271374">
    <property type="component" value="Unassembled WGS sequence"/>
</dbReference>
<evidence type="ECO:0000313" key="2">
    <source>
        <dbReference type="EMBL" id="RTR35317.1"/>
    </source>
</evidence>
<dbReference type="InterPro" id="IPR010690">
    <property type="entry name" value="YqfD"/>
</dbReference>
<dbReference type="AlphaFoldDB" id="A0A3S0RSL9"/>
<dbReference type="Pfam" id="PF06898">
    <property type="entry name" value="YqfD"/>
    <property type="match status" value="1"/>
</dbReference>
<keyword evidence="1" id="KW-1133">Transmembrane helix</keyword>
<dbReference type="PIRSF" id="PIRSF029895">
    <property type="entry name" value="SpoIV"/>
    <property type="match status" value="1"/>
</dbReference>
<dbReference type="OrthoDB" id="1640349at2"/>
<evidence type="ECO:0000256" key="1">
    <source>
        <dbReference type="SAM" id="Phobius"/>
    </source>
</evidence>
<feature type="transmembrane region" description="Helical" evidence="1">
    <location>
        <begin position="91"/>
        <end position="112"/>
    </location>
</feature>
<dbReference type="NCBIfam" id="TIGR02876">
    <property type="entry name" value="spore_yqfD"/>
    <property type="match status" value="1"/>
</dbReference>
<accession>A0A3S0RSL9</accession>
<sequence>MRNQWIYYYTGVVTAKASGQGLERFINNLTRSGIKIWDLKKHGEETLTFKISLAEIKRLRPIVRKSGCKVEFLRRTGFPFILKRILKNSGFFVGALIFAAVIFVLSNMVWGIEINGADPETEHKIRKELDKIGVQTGKLQFFLADPEGIQRAITDNLEEITWVGVELQGTTYHLQVVEKTIPEQPEKLGPQNLIATKKAVIVDMFVEEGQPVVDINDYVKPGQLLVSGSIGKEGKTKSVSAKGEVFGETWYKSEVSISLKTNFKVFTGNEKRKHYLKLGSFSLPIWGFGKTEFKTYETEKEEKTFRFLKWELPISYIEETHRESEKVMRTYSENEAIEVAKEMARQDIKNDIPEDATIKGEKVLRQTTQNGKVYLLIHFQVIENIAKSYPIIQGVSE</sequence>
<dbReference type="RefSeq" id="WP_126407125.1">
    <property type="nucleotide sequence ID" value="NZ_RXNT01000003.1"/>
</dbReference>
<keyword evidence="1" id="KW-0472">Membrane</keyword>
<keyword evidence="1" id="KW-0812">Transmembrane</keyword>
<proteinExistence type="predicted"/>
<gene>
    <name evidence="2" type="primary">yqfD</name>
    <name evidence="2" type="ORF">EKG37_05415</name>
</gene>
<keyword evidence="3" id="KW-1185">Reference proteome</keyword>
<reference evidence="2 3" key="1">
    <citation type="submission" date="2018-12" db="EMBL/GenBank/DDBJ databases">
        <title>Bacillus yapensis draft genome sequence.</title>
        <authorList>
            <person name="Yu L."/>
            <person name="Xu X."/>
            <person name="Tang X."/>
        </authorList>
    </citation>
    <scope>NUCLEOTIDE SEQUENCE [LARGE SCALE GENOMIC DNA]</scope>
    <source>
        <strain evidence="2 3">XXST-01</strain>
    </source>
</reference>
<organism evidence="2 3">
    <name type="scientific">Bacillus yapensis</name>
    <dbReference type="NCBI Taxonomy" id="2492960"/>
    <lineage>
        <taxon>Bacteria</taxon>
        <taxon>Bacillati</taxon>
        <taxon>Bacillota</taxon>
        <taxon>Bacilli</taxon>
        <taxon>Bacillales</taxon>
        <taxon>Bacillaceae</taxon>
        <taxon>Bacillus</taxon>
    </lineage>
</organism>
<dbReference type="EMBL" id="RXNT01000003">
    <property type="protein sequence ID" value="RTR35317.1"/>
    <property type="molecule type" value="Genomic_DNA"/>
</dbReference>
<name>A0A3S0RSL9_9BACI</name>
<evidence type="ECO:0000313" key="3">
    <source>
        <dbReference type="Proteomes" id="UP000271374"/>
    </source>
</evidence>
<comment type="caution">
    <text evidence="2">The sequence shown here is derived from an EMBL/GenBank/DDBJ whole genome shotgun (WGS) entry which is preliminary data.</text>
</comment>
<protein>
    <submittedName>
        <fullName evidence="2">Sporulation protein YqfD</fullName>
    </submittedName>
</protein>